<dbReference type="Gene3D" id="1.25.40.10">
    <property type="entry name" value="Tetratricopeptide repeat domain"/>
    <property type="match status" value="4"/>
</dbReference>
<dbReference type="PANTHER" id="PTHR44858">
    <property type="entry name" value="TETRATRICOPEPTIDE REPEAT PROTEIN 6"/>
    <property type="match status" value="1"/>
</dbReference>
<dbReference type="Pfam" id="PF13174">
    <property type="entry name" value="TPR_6"/>
    <property type="match status" value="1"/>
</dbReference>
<evidence type="ECO:0000256" key="3">
    <source>
        <dbReference type="PROSITE-ProRule" id="PRU00339"/>
    </source>
</evidence>
<keyword evidence="5" id="KW-1185">Reference proteome</keyword>
<evidence type="ECO:0000256" key="1">
    <source>
        <dbReference type="ARBA" id="ARBA00022737"/>
    </source>
</evidence>
<dbReference type="Proteomes" id="UP001595792">
    <property type="component" value="Unassembled WGS sequence"/>
</dbReference>
<feature type="repeat" description="TPR" evidence="3">
    <location>
        <begin position="412"/>
        <end position="445"/>
    </location>
</feature>
<comment type="caution">
    <text evidence="4">The sequence shown here is derived from an EMBL/GenBank/DDBJ whole genome shotgun (WGS) entry which is preliminary data.</text>
</comment>
<dbReference type="InterPro" id="IPR019734">
    <property type="entry name" value="TPR_rpt"/>
</dbReference>
<gene>
    <name evidence="4" type="ORF">ACFOUY_09415</name>
</gene>
<name>A0ABV8NM61_9SPHI</name>
<feature type="repeat" description="TPR" evidence="3">
    <location>
        <begin position="227"/>
        <end position="260"/>
    </location>
</feature>
<dbReference type="Pfam" id="PF13181">
    <property type="entry name" value="TPR_8"/>
    <property type="match status" value="1"/>
</dbReference>
<feature type="repeat" description="TPR" evidence="3">
    <location>
        <begin position="91"/>
        <end position="124"/>
    </location>
</feature>
<proteinExistence type="predicted"/>
<keyword evidence="2 3" id="KW-0802">TPR repeat</keyword>
<reference evidence="5" key="1">
    <citation type="journal article" date="2019" name="Int. J. Syst. Evol. Microbiol.">
        <title>The Global Catalogue of Microorganisms (GCM) 10K type strain sequencing project: providing services to taxonomists for standard genome sequencing and annotation.</title>
        <authorList>
            <consortium name="The Broad Institute Genomics Platform"/>
            <consortium name="The Broad Institute Genome Sequencing Center for Infectious Disease"/>
            <person name="Wu L."/>
            <person name="Ma J."/>
        </authorList>
    </citation>
    <scope>NUCLEOTIDE SEQUENCE [LARGE SCALE GENOMIC DNA]</scope>
    <source>
        <strain evidence="5">CCM 8689</strain>
    </source>
</reference>
<dbReference type="Pfam" id="PF00515">
    <property type="entry name" value="TPR_1"/>
    <property type="match status" value="1"/>
</dbReference>
<dbReference type="SMART" id="SM00028">
    <property type="entry name" value="TPR"/>
    <property type="match status" value="11"/>
</dbReference>
<dbReference type="Pfam" id="PF13414">
    <property type="entry name" value="TPR_11"/>
    <property type="match status" value="1"/>
</dbReference>
<evidence type="ECO:0000313" key="4">
    <source>
        <dbReference type="EMBL" id="MFC4196915.1"/>
    </source>
</evidence>
<organism evidence="4 5">
    <name type="scientific">Pedobacter jamesrossensis</name>
    <dbReference type="NCBI Taxonomy" id="1908238"/>
    <lineage>
        <taxon>Bacteria</taxon>
        <taxon>Pseudomonadati</taxon>
        <taxon>Bacteroidota</taxon>
        <taxon>Sphingobacteriia</taxon>
        <taxon>Sphingobacteriales</taxon>
        <taxon>Sphingobacteriaceae</taxon>
        <taxon>Pedobacter</taxon>
    </lineage>
</organism>
<dbReference type="RefSeq" id="WP_378960255.1">
    <property type="nucleotide sequence ID" value="NZ_JBHRXC010000016.1"/>
</dbReference>
<dbReference type="SUPFAM" id="SSF48452">
    <property type="entry name" value="TPR-like"/>
    <property type="match status" value="2"/>
</dbReference>
<accession>A0ABV8NM61</accession>
<keyword evidence="1" id="KW-0677">Repeat</keyword>
<evidence type="ECO:0000256" key="2">
    <source>
        <dbReference type="ARBA" id="ARBA00022803"/>
    </source>
</evidence>
<feature type="repeat" description="TPR" evidence="3">
    <location>
        <begin position="318"/>
        <end position="351"/>
    </location>
</feature>
<dbReference type="PROSITE" id="PS50005">
    <property type="entry name" value="TPR"/>
    <property type="match status" value="5"/>
</dbReference>
<dbReference type="EMBL" id="JBHSBY010000084">
    <property type="protein sequence ID" value="MFC4196915.1"/>
    <property type="molecule type" value="Genomic_DNA"/>
</dbReference>
<dbReference type="InterPro" id="IPR050498">
    <property type="entry name" value="Ycf3"/>
</dbReference>
<dbReference type="PANTHER" id="PTHR44858:SF1">
    <property type="entry name" value="UDP-N-ACETYLGLUCOSAMINE--PEPTIDE N-ACETYLGLUCOSAMINYLTRANSFERASE SPINDLY-RELATED"/>
    <property type="match status" value="1"/>
</dbReference>
<protein>
    <submittedName>
        <fullName evidence="4">Tetratricopeptide repeat protein</fullName>
    </submittedName>
</protein>
<evidence type="ECO:0000313" key="5">
    <source>
        <dbReference type="Proteomes" id="UP001595792"/>
    </source>
</evidence>
<dbReference type="SUPFAM" id="SSF48439">
    <property type="entry name" value="Protein prenylyltransferase"/>
    <property type="match status" value="1"/>
</dbReference>
<feature type="repeat" description="TPR" evidence="3">
    <location>
        <begin position="451"/>
        <end position="484"/>
    </location>
</feature>
<sequence>MRFKLIINLLLLLVAVQGFGQSKSVYEKSVDLFNQNGQQEKIIPYLQTELKKQPKNENLLALIAFQYLQSKNTELGERYYMEAIVVNPACVSCYLNISRIYAQKNEFQKALNYLDKAILANPKDDLLLTSRAQIKEAIGDTFGALSDYNKAISIAPKNADNYIQRGIYNLSNKYNSLALVDLNEAISLRPNSYDAYFYRSRIKFENNDLQDALKDIDKAILLDAKQNRFYNFRGTIYKELKQSKNALENYSKAIKLSSEDFYSYLSRAQVYYDLENMDSACDDYASAKVLIEKQKNNNPEFLKNIENAMVDICDQSKSSYFFQRGVAFYNLKQYENALAIYDVGLKKFPKNPMILSFKGNAYLAMKDYPNALANYENALANIALLMAEIKKNHRFDQENNEGTQTFYDGFLASIYYNVAECGIYAQKYDDALNAMNQALAIAPNVTDFNKEKYYARRGNIYLEKKNYDFALTDFNKSIQINKNYAPSYVGRAIAKVSQVENAKKSNAIISAKLPNQPFRINWEIKSKSSSFYKTNPNIKSGLEDCNQAIVLDQNNGFAYLIRGQIKSFLGQSDYRIDLIKAKELGIEVDID</sequence>
<dbReference type="InterPro" id="IPR011990">
    <property type="entry name" value="TPR-like_helical_dom_sf"/>
</dbReference>